<dbReference type="PROSITE" id="PS00659">
    <property type="entry name" value="GLYCOSYL_HYDROL_F5"/>
    <property type="match status" value="1"/>
</dbReference>
<evidence type="ECO:0000256" key="1">
    <source>
        <dbReference type="ARBA" id="ARBA00022801"/>
    </source>
</evidence>
<keyword evidence="2 3" id="KW-0326">Glycosidase</keyword>
<dbReference type="PANTHER" id="PTHR34142:SF1">
    <property type="entry name" value="GLYCOSIDE HYDROLASE FAMILY 5 DOMAIN-CONTAINING PROTEIN"/>
    <property type="match status" value="1"/>
</dbReference>
<evidence type="ECO:0000256" key="5">
    <source>
        <dbReference type="SAM" id="SignalP"/>
    </source>
</evidence>
<keyword evidence="5" id="KW-0732">Signal</keyword>
<dbReference type="RefSeq" id="WP_311493249.1">
    <property type="nucleotide sequence ID" value="NZ_JAVRHO010000001.1"/>
</dbReference>
<evidence type="ECO:0000259" key="6">
    <source>
        <dbReference type="Pfam" id="PF00150"/>
    </source>
</evidence>
<evidence type="ECO:0000313" key="7">
    <source>
        <dbReference type="EMBL" id="MDT0645098.1"/>
    </source>
</evidence>
<comment type="caution">
    <text evidence="7">The sequence shown here is derived from an EMBL/GenBank/DDBJ whole genome shotgun (WGS) entry which is preliminary data.</text>
</comment>
<keyword evidence="8" id="KW-1185">Reference proteome</keyword>
<dbReference type="PANTHER" id="PTHR34142">
    <property type="entry name" value="ENDO-BETA-1,4-GLUCANASE A"/>
    <property type="match status" value="1"/>
</dbReference>
<evidence type="ECO:0000313" key="8">
    <source>
        <dbReference type="Proteomes" id="UP001245285"/>
    </source>
</evidence>
<feature type="region of interest" description="Disordered" evidence="4">
    <location>
        <begin position="25"/>
        <end position="73"/>
    </location>
</feature>
<dbReference type="InterPro" id="IPR001547">
    <property type="entry name" value="Glyco_hydro_5"/>
</dbReference>
<reference evidence="7 8" key="1">
    <citation type="submission" date="2023-09" db="EMBL/GenBank/DDBJ databases">
        <authorList>
            <person name="Rey-Velasco X."/>
        </authorList>
    </citation>
    <scope>NUCLEOTIDE SEQUENCE [LARGE SCALE GENOMIC DNA]</scope>
    <source>
        <strain evidence="7 8">F260</strain>
    </source>
</reference>
<evidence type="ECO:0000256" key="2">
    <source>
        <dbReference type="ARBA" id="ARBA00023295"/>
    </source>
</evidence>
<dbReference type="InterPro" id="IPR018087">
    <property type="entry name" value="Glyco_hydro_5_CS"/>
</dbReference>
<dbReference type="Gene3D" id="3.20.20.80">
    <property type="entry name" value="Glycosidases"/>
    <property type="match status" value="1"/>
</dbReference>
<name>A0ABU3CFH5_9FLAO</name>
<dbReference type="GO" id="GO:0016787">
    <property type="term" value="F:hydrolase activity"/>
    <property type="evidence" value="ECO:0007669"/>
    <property type="project" value="UniProtKB-KW"/>
</dbReference>
<feature type="domain" description="Glycoside hydrolase family 5" evidence="6">
    <location>
        <begin position="91"/>
        <end position="334"/>
    </location>
</feature>
<sequence>MTIKKTTFLLLLLIQFSLFTNCTPTQEPVKDEENVVEEEAPLDSEETETEEDTNPEEEQEEETEEEAEEDIENETPVALHGQLIIQGKNLVNQNGENVQLRGMSLFWSQWEPEFYNFETVKNLKEGWNVNVIRAAMAIEHDGYLQNPEREKQKVYRVIDAAIELGIYVIVDWHDHHAEDHTEESKTFFKELATKYGDQPNLLYEIYNEPLEVSWSNVLKPYHETIISEIREKDPDNIIICGTPRWSQRVDLAAEDPIEENNIAYTLHYYAATHKEELRAIARKALDKNLPLFITEFGTTLANGDDEINAEEAHKWWDFAEENNISWCNWSIADKDEMSAAIKPGTTANQLKNDEVLTESGKLVKAALKNQ</sequence>
<feature type="chain" id="PRO_5047375988" evidence="5">
    <location>
        <begin position="21"/>
        <end position="370"/>
    </location>
</feature>
<gene>
    <name evidence="7" type="ORF">RM545_00205</name>
</gene>
<keyword evidence="1 3" id="KW-0378">Hydrolase</keyword>
<comment type="similarity">
    <text evidence="3">Belongs to the glycosyl hydrolase 5 (cellulase A) family.</text>
</comment>
<feature type="signal peptide" evidence="5">
    <location>
        <begin position="1"/>
        <end position="20"/>
    </location>
</feature>
<proteinExistence type="inferred from homology"/>
<protein>
    <submittedName>
        <fullName evidence="7">Glycoside hydrolase family 5 protein</fullName>
    </submittedName>
</protein>
<dbReference type="InterPro" id="IPR017853">
    <property type="entry name" value="GH"/>
</dbReference>
<dbReference type="SUPFAM" id="SSF51445">
    <property type="entry name" value="(Trans)glycosidases"/>
    <property type="match status" value="1"/>
</dbReference>
<evidence type="ECO:0000256" key="4">
    <source>
        <dbReference type="SAM" id="MobiDB-lite"/>
    </source>
</evidence>
<organism evidence="7 8">
    <name type="scientific">Autumnicola lenta</name>
    <dbReference type="NCBI Taxonomy" id="3075593"/>
    <lineage>
        <taxon>Bacteria</taxon>
        <taxon>Pseudomonadati</taxon>
        <taxon>Bacteroidota</taxon>
        <taxon>Flavobacteriia</taxon>
        <taxon>Flavobacteriales</taxon>
        <taxon>Flavobacteriaceae</taxon>
        <taxon>Autumnicola</taxon>
    </lineage>
</organism>
<accession>A0ABU3CFH5</accession>
<feature type="compositionally biased region" description="Acidic residues" evidence="4">
    <location>
        <begin position="34"/>
        <end position="73"/>
    </location>
</feature>
<dbReference type="Pfam" id="PF00150">
    <property type="entry name" value="Cellulase"/>
    <property type="match status" value="1"/>
</dbReference>
<dbReference type="Proteomes" id="UP001245285">
    <property type="component" value="Unassembled WGS sequence"/>
</dbReference>
<evidence type="ECO:0000256" key="3">
    <source>
        <dbReference type="RuleBase" id="RU361153"/>
    </source>
</evidence>
<dbReference type="EMBL" id="JAVRHO010000001">
    <property type="protein sequence ID" value="MDT0645098.1"/>
    <property type="molecule type" value="Genomic_DNA"/>
</dbReference>